<dbReference type="GO" id="GO:0032259">
    <property type="term" value="P:methylation"/>
    <property type="evidence" value="ECO:0007669"/>
    <property type="project" value="UniProtKB-KW"/>
</dbReference>
<dbReference type="RefSeq" id="WP_089282003.1">
    <property type="nucleotide sequence ID" value="NZ_FZOJ01000004.1"/>
</dbReference>
<accession>A0A239BZB9</accession>
<dbReference type="Pfam" id="PF00809">
    <property type="entry name" value="Pterin_bind"/>
    <property type="match status" value="1"/>
</dbReference>
<evidence type="ECO:0000259" key="7">
    <source>
        <dbReference type="PROSITE" id="PS50972"/>
    </source>
</evidence>
<name>A0A239BZB9_9FIRM</name>
<dbReference type="SUPFAM" id="SSF51717">
    <property type="entry name" value="Dihydropteroate synthetase-like"/>
    <property type="match status" value="1"/>
</dbReference>
<comment type="similarity">
    <text evidence="1">Belongs to the vitamin-B12 dependent methionine synthase family.</text>
</comment>
<evidence type="ECO:0000256" key="1">
    <source>
        <dbReference type="ARBA" id="ARBA00010398"/>
    </source>
</evidence>
<proteinExistence type="inferred from homology"/>
<dbReference type="GO" id="GO:0046872">
    <property type="term" value="F:metal ion binding"/>
    <property type="evidence" value="ECO:0007669"/>
    <property type="project" value="UniProtKB-KW"/>
</dbReference>
<keyword evidence="4 8" id="KW-0808">Transferase</keyword>
<dbReference type="GO" id="GO:0050667">
    <property type="term" value="P:homocysteine metabolic process"/>
    <property type="evidence" value="ECO:0007669"/>
    <property type="project" value="TreeGrafter"/>
</dbReference>
<evidence type="ECO:0000256" key="6">
    <source>
        <dbReference type="ARBA" id="ARBA00023285"/>
    </source>
</evidence>
<evidence type="ECO:0000256" key="3">
    <source>
        <dbReference type="ARBA" id="ARBA00022628"/>
    </source>
</evidence>
<gene>
    <name evidence="8" type="ORF">SAMN05446037_1004233</name>
</gene>
<evidence type="ECO:0000313" key="8">
    <source>
        <dbReference type="EMBL" id="SNS13405.1"/>
    </source>
</evidence>
<reference evidence="9" key="1">
    <citation type="submission" date="2017-06" db="EMBL/GenBank/DDBJ databases">
        <authorList>
            <person name="Varghese N."/>
            <person name="Submissions S."/>
        </authorList>
    </citation>
    <scope>NUCLEOTIDE SEQUENCE [LARGE SCALE GENOMIC DNA]</scope>
    <source>
        <strain evidence="9">SCA</strain>
    </source>
</reference>
<dbReference type="InterPro" id="IPR000489">
    <property type="entry name" value="Pterin-binding_dom"/>
</dbReference>
<keyword evidence="6" id="KW-0170">Cobalt</keyword>
<keyword evidence="3" id="KW-0846">Cobalamin</keyword>
<dbReference type="GO" id="GO:0008705">
    <property type="term" value="F:methionine synthase activity"/>
    <property type="evidence" value="ECO:0007669"/>
    <property type="project" value="TreeGrafter"/>
</dbReference>
<dbReference type="GO" id="GO:0031419">
    <property type="term" value="F:cobalamin binding"/>
    <property type="evidence" value="ECO:0007669"/>
    <property type="project" value="UniProtKB-KW"/>
</dbReference>
<dbReference type="PANTHER" id="PTHR45833">
    <property type="entry name" value="METHIONINE SYNTHASE"/>
    <property type="match status" value="1"/>
</dbReference>
<dbReference type="PANTHER" id="PTHR45833:SF1">
    <property type="entry name" value="METHIONINE SYNTHASE"/>
    <property type="match status" value="1"/>
</dbReference>
<dbReference type="Proteomes" id="UP000198304">
    <property type="component" value="Unassembled WGS sequence"/>
</dbReference>
<keyword evidence="5" id="KW-0479">Metal-binding</keyword>
<evidence type="ECO:0000256" key="4">
    <source>
        <dbReference type="ARBA" id="ARBA00022679"/>
    </source>
</evidence>
<dbReference type="GO" id="GO:0046653">
    <property type="term" value="P:tetrahydrofolate metabolic process"/>
    <property type="evidence" value="ECO:0007669"/>
    <property type="project" value="TreeGrafter"/>
</dbReference>
<dbReference type="EMBL" id="FZOJ01000004">
    <property type="protein sequence ID" value="SNS13405.1"/>
    <property type="molecule type" value="Genomic_DNA"/>
</dbReference>
<feature type="domain" description="Pterin-binding" evidence="7">
    <location>
        <begin position="1"/>
        <end position="246"/>
    </location>
</feature>
<evidence type="ECO:0000256" key="2">
    <source>
        <dbReference type="ARBA" id="ARBA00022603"/>
    </source>
</evidence>
<dbReference type="PROSITE" id="PS50972">
    <property type="entry name" value="PTERIN_BINDING"/>
    <property type="match status" value="1"/>
</dbReference>
<dbReference type="AlphaFoldDB" id="A0A239BZB9"/>
<organism evidence="8 9">
    <name type="scientific">Anaerovirgula multivorans</name>
    <dbReference type="NCBI Taxonomy" id="312168"/>
    <lineage>
        <taxon>Bacteria</taxon>
        <taxon>Bacillati</taxon>
        <taxon>Bacillota</taxon>
        <taxon>Clostridia</taxon>
        <taxon>Peptostreptococcales</taxon>
        <taxon>Natronincolaceae</taxon>
        <taxon>Anaerovirgula</taxon>
    </lineage>
</organism>
<dbReference type="InterPro" id="IPR011005">
    <property type="entry name" value="Dihydropteroate_synth-like_sf"/>
</dbReference>
<keyword evidence="2 8" id="KW-0489">Methyltransferase</keyword>
<dbReference type="NCBIfam" id="NF005719">
    <property type="entry name" value="PRK07535.1"/>
    <property type="match status" value="1"/>
</dbReference>
<sequence>MIIVGEKINTSLKGVTEAVKNRDVAFIQQRAIEQVENGADYIDVNCGTLVNEEVEALPWLVETVQQAVDKPCCIDSPNPKAIEAALKVHKGKAMVNSITAEENRYSEIVPLVKEYKSGIVALVMNDECGISEDAAKRIEIGVGLIDRLNKDGIPIEDIYIDPLIQPISTASDMGIVSLETIKGIKTTYPEVHFMCGLSNVSFGLPKRGLLNRTFLVLCMMAGLDGAILDPGNKQMMAMISAAKALLNKDEYTMNYLQAFRSGLLEV</sequence>
<dbReference type="OrthoDB" id="358252at2"/>
<keyword evidence="9" id="KW-1185">Reference proteome</keyword>
<dbReference type="GO" id="GO:0005829">
    <property type="term" value="C:cytosol"/>
    <property type="evidence" value="ECO:0007669"/>
    <property type="project" value="TreeGrafter"/>
</dbReference>
<evidence type="ECO:0000256" key="5">
    <source>
        <dbReference type="ARBA" id="ARBA00022723"/>
    </source>
</evidence>
<evidence type="ECO:0000313" key="9">
    <source>
        <dbReference type="Proteomes" id="UP000198304"/>
    </source>
</evidence>
<dbReference type="InterPro" id="IPR050554">
    <property type="entry name" value="Met_Synthase/Corrinoid"/>
</dbReference>
<dbReference type="Gene3D" id="3.20.20.20">
    <property type="entry name" value="Dihydropteroate synthase-like"/>
    <property type="match status" value="1"/>
</dbReference>
<protein>
    <submittedName>
        <fullName evidence="8">5-methyltetrahydrofolate--homocysteine methyltransferase</fullName>
    </submittedName>
</protein>